<name>A0A2A8H8Q0_9BACI</name>
<dbReference type="RefSeq" id="WP_098227610.1">
    <property type="nucleotide sequence ID" value="NZ_NUBY01000221.1"/>
</dbReference>
<dbReference type="EMBL" id="NUBY01000221">
    <property type="protein sequence ID" value="PEP92487.1"/>
    <property type="molecule type" value="Genomic_DNA"/>
</dbReference>
<proteinExistence type="predicted"/>
<evidence type="ECO:0008006" key="3">
    <source>
        <dbReference type="Google" id="ProtNLM"/>
    </source>
</evidence>
<evidence type="ECO:0000313" key="2">
    <source>
        <dbReference type="Proteomes" id="UP000220841"/>
    </source>
</evidence>
<sequence length="62" mass="7386">MDVYRCEHVMDLFSVKETKAREIIKQLNDELKEKGYITVAGRVPTEYFHERTKIPKNKDESQ</sequence>
<organism evidence="1 2">
    <name type="scientific">Bacillus toyonensis</name>
    <dbReference type="NCBI Taxonomy" id="155322"/>
    <lineage>
        <taxon>Bacteria</taxon>
        <taxon>Bacillati</taxon>
        <taxon>Bacillota</taxon>
        <taxon>Bacilli</taxon>
        <taxon>Bacillales</taxon>
        <taxon>Bacillaceae</taxon>
        <taxon>Bacillus</taxon>
        <taxon>Bacillus cereus group</taxon>
    </lineage>
</organism>
<evidence type="ECO:0000313" key="1">
    <source>
        <dbReference type="EMBL" id="PEP92487.1"/>
    </source>
</evidence>
<dbReference type="Proteomes" id="UP000220841">
    <property type="component" value="Unassembled WGS sequence"/>
</dbReference>
<comment type="caution">
    <text evidence="1">The sequence shown here is derived from an EMBL/GenBank/DDBJ whole genome shotgun (WGS) entry which is preliminary data.</text>
</comment>
<dbReference type="AlphaFoldDB" id="A0A2A8H8Q0"/>
<accession>A0A2A8H8Q0</accession>
<gene>
    <name evidence="1" type="ORF">CN585_27310</name>
</gene>
<protein>
    <recommendedName>
        <fullName evidence="3">ICEBs1 excisionase</fullName>
    </recommendedName>
</protein>
<reference evidence="1 2" key="1">
    <citation type="submission" date="2017-09" db="EMBL/GenBank/DDBJ databases">
        <title>Large-scale bioinformatics analysis of Bacillus genomes uncovers conserved roles of natural products in bacterial physiology.</title>
        <authorList>
            <consortium name="Agbiome Team Llc"/>
            <person name="Bleich R.M."/>
            <person name="Grubbs K.J."/>
            <person name="Santa Maria K.C."/>
            <person name="Allen S.E."/>
            <person name="Farag S."/>
            <person name="Shank E.A."/>
            <person name="Bowers A."/>
        </authorList>
    </citation>
    <scope>NUCLEOTIDE SEQUENCE [LARGE SCALE GENOMIC DNA]</scope>
    <source>
        <strain evidence="1 2">AFS021349</strain>
    </source>
</reference>